<dbReference type="PANTHER" id="PTHR43877">
    <property type="entry name" value="AMINOALKYLPHOSPHONATE N-ACETYLTRANSFERASE-RELATED-RELATED"/>
    <property type="match status" value="1"/>
</dbReference>
<keyword evidence="2" id="KW-0012">Acyltransferase</keyword>
<evidence type="ECO:0000313" key="5">
    <source>
        <dbReference type="Proteomes" id="UP000051790"/>
    </source>
</evidence>
<evidence type="ECO:0000259" key="3">
    <source>
        <dbReference type="PROSITE" id="PS51186"/>
    </source>
</evidence>
<dbReference type="Gene3D" id="3.40.630.30">
    <property type="match status" value="1"/>
</dbReference>
<comment type="caution">
    <text evidence="4">The sequence shown here is derived from an EMBL/GenBank/DDBJ whole genome shotgun (WGS) entry which is preliminary data.</text>
</comment>
<evidence type="ECO:0000256" key="2">
    <source>
        <dbReference type="ARBA" id="ARBA00023315"/>
    </source>
</evidence>
<gene>
    <name evidence="4" type="ORF">FD01_GL002877</name>
</gene>
<reference evidence="4 5" key="1">
    <citation type="journal article" date="2015" name="Genome Announc.">
        <title>Expanding the biotechnology potential of lactobacilli through comparative genomics of 213 strains and associated genera.</title>
        <authorList>
            <person name="Sun Z."/>
            <person name="Harris H.M."/>
            <person name="McCann A."/>
            <person name="Guo C."/>
            <person name="Argimon S."/>
            <person name="Zhang W."/>
            <person name="Yang X."/>
            <person name="Jeffery I.B."/>
            <person name="Cooney J.C."/>
            <person name="Kagawa T.F."/>
            <person name="Liu W."/>
            <person name="Song Y."/>
            <person name="Salvetti E."/>
            <person name="Wrobel A."/>
            <person name="Rasinkangas P."/>
            <person name="Parkhill J."/>
            <person name="Rea M.C."/>
            <person name="O'Sullivan O."/>
            <person name="Ritari J."/>
            <person name="Douillard F.P."/>
            <person name="Paul Ross R."/>
            <person name="Yang R."/>
            <person name="Briner A.E."/>
            <person name="Felis G.E."/>
            <person name="de Vos W.M."/>
            <person name="Barrangou R."/>
            <person name="Klaenhammer T.R."/>
            <person name="Caufield P.W."/>
            <person name="Cui Y."/>
            <person name="Zhang H."/>
            <person name="O'Toole P.W."/>
        </authorList>
    </citation>
    <scope>NUCLEOTIDE SEQUENCE [LARGE SCALE GENOMIC DNA]</scope>
    <source>
        <strain evidence="4 5">DSM 13343</strain>
    </source>
</reference>
<dbReference type="InterPro" id="IPR016181">
    <property type="entry name" value="Acyl_CoA_acyltransferase"/>
</dbReference>
<protein>
    <recommendedName>
        <fullName evidence="3">N-acetyltransferase domain-containing protein</fullName>
    </recommendedName>
</protein>
<dbReference type="EMBL" id="AZEU01000325">
    <property type="protein sequence ID" value="KRL36933.1"/>
    <property type="molecule type" value="Genomic_DNA"/>
</dbReference>
<dbReference type="SUPFAM" id="SSF55729">
    <property type="entry name" value="Acyl-CoA N-acyltransferases (Nat)"/>
    <property type="match status" value="1"/>
</dbReference>
<evidence type="ECO:0000313" key="4">
    <source>
        <dbReference type="EMBL" id="KRL36933.1"/>
    </source>
</evidence>
<dbReference type="Proteomes" id="UP000051790">
    <property type="component" value="Unassembled WGS sequence"/>
</dbReference>
<dbReference type="CDD" id="cd04301">
    <property type="entry name" value="NAT_SF"/>
    <property type="match status" value="1"/>
</dbReference>
<dbReference type="PATRIC" id="fig|1423769.4.peg.3102"/>
<dbReference type="OrthoDB" id="5292888at2"/>
<keyword evidence="1" id="KW-0808">Transferase</keyword>
<dbReference type="Pfam" id="PF00583">
    <property type="entry name" value="Acetyltransf_1"/>
    <property type="match status" value="1"/>
</dbReference>
<evidence type="ECO:0000256" key="1">
    <source>
        <dbReference type="ARBA" id="ARBA00022679"/>
    </source>
</evidence>
<sequence length="162" mass="18722">MITIKPATMTEDWPAIAQLYFETWQVAYRHLLPEAYLKQLTPATWQPQKRWQHTILAFSNTTPIGIVTAGPSRDEHFATFGELYSLYVHPDYEHRGLGTRLLHAGLELIDGYPQQYLKVLVNNAPAQQLYARTGFSDTRQRLVIPTPQGDFTEAIWTRKNFF</sequence>
<proteinExistence type="predicted"/>
<dbReference type="RefSeq" id="WP_082611973.1">
    <property type="nucleotide sequence ID" value="NZ_BBAH01000182.1"/>
</dbReference>
<name>A0A0R1Q3R6_9LACO</name>
<organism evidence="4 5">
    <name type="scientific">Lacticaseibacillus manihotivorans DSM 13343 = JCM 12514</name>
    <dbReference type="NCBI Taxonomy" id="1423769"/>
    <lineage>
        <taxon>Bacteria</taxon>
        <taxon>Bacillati</taxon>
        <taxon>Bacillota</taxon>
        <taxon>Bacilli</taxon>
        <taxon>Lactobacillales</taxon>
        <taxon>Lactobacillaceae</taxon>
        <taxon>Lacticaseibacillus</taxon>
    </lineage>
</organism>
<dbReference type="InterPro" id="IPR050832">
    <property type="entry name" value="Bact_Acetyltransf"/>
</dbReference>
<accession>A0A0R1Q3R6</accession>
<feature type="domain" description="N-acetyltransferase" evidence="3">
    <location>
        <begin position="2"/>
        <end position="162"/>
    </location>
</feature>
<dbReference type="PROSITE" id="PS51186">
    <property type="entry name" value="GNAT"/>
    <property type="match status" value="1"/>
</dbReference>
<dbReference type="AlphaFoldDB" id="A0A0R1Q3R6"/>
<dbReference type="InterPro" id="IPR000182">
    <property type="entry name" value="GNAT_dom"/>
</dbReference>
<keyword evidence="5" id="KW-1185">Reference proteome</keyword>
<dbReference type="GO" id="GO:0016747">
    <property type="term" value="F:acyltransferase activity, transferring groups other than amino-acyl groups"/>
    <property type="evidence" value="ECO:0007669"/>
    <property type="project" value="InterPro"/>
</dbReference>